<dbReference type="EMBL" id="JASAOG010000471">
    <property type="protein sequence ID" value="KAK0039248.1"/>
    <property type="molecule type" value="Genomic_DNA"/>
</dbReference>
<dbReference type="Proteomes" id="UP001233172">
    <property type="component" value="Unassembled WGS sequence"/>
</dbReference>
<dbReference type="Gene3D" id="1.20.1260.10">
    <property type="match status" value="1"/>
</dbReference>
<feature type="region of interest" description="Disordered" evidence="1">
    <location>
        <begin position="126"/>
        <end position="188"/>
    </location>
</feature>
<proteinExistence type="predicted"/>
<evidence type="ECO:0000313" key="3">
    <source>
        <dbReference type="EMBL" id="KAK0039248.1"/>
    </source>
</evidence>
<reference evidence="3" key="2">
    <citation type="submission" date="2023-04" db="EMBL/GenBank/DDBJ databases">
        <authorList>
            <person name="Bu L."/>
            <person name="Lu L."/>
            <person name="Laidemitt M.R."/>
            <person name="Zhang S.M."/>
            <person name="Mutuku M."/>
            <person name="Mkoji G."/>
            <person name="Steinauer M."/>
            <person name="Loker E.S."/>
        </authorList>
    </citation>
    <scope>NUCLEOTIDE SEQUENCE</scope>
    <source>
        <strain evidence="3">KasaAsao</strain>
        <tissue evidence="3">Whole Snail</tissue>
    </source>
</reference>
<dbReference type="PANTHER" id="PTHR38593">
    <property type="entry name" value="BLR2558 PROTEIN"/>
    <property type="match status" value="1"/>
</dbReference>
<sequence>MAEVMLGNLALQKTQNEQIRQFAQQMVTDHTNANNELKQLAESKNITLPSSVSNKQQSAYDKLNGMTGMNFDKAFMKQMVKDHEAAVKLFEKQSEKGEDAEAKAFAAKTLPTLRMHLQMAKTLNDSMKNSNRNNNDNSNSNSGGSSNGNMDMMNSNANSNMKNSNSNRNGNTNSNTNSNVGLQQQLKR</sequence>
<dbReference type="InterPro" id="IPR012347">
    <property type="entry name" value="Ferritin-like"/>
</dbReference>
<dbReference type="PANTHER" id="PTHR38593:SF1">
    <property type="entry name" value="BLR2558 PROTEIN"/>
    <property type="match status" value="1"/>
</dbReference>
<dbReference type="AlphaFoldDB" id="A0AAD8AP40"/>
<evidence type="ECO:0000313" key="4">
    <source>
        <dbReference type="Proteomes" id="UP001233172"/>
    </source>
</evidence>
<comment type="caution">
    <text evidence="3">The sequence shown here is derived from an EMBL/GenBank/DDBJ whole genome shotgun (WGS) entry which is preliminary data.</text>
</comment>
<name>A0AAD8AP40_BIOPF</name>
<keyword evidence="4" id="KW-1185">Reference proteome</keyword>
<evidence type="ECO:0000259" key="2">
    <source>
        <dbReference type="Pfam" id="PF13628"/>
    </source>
</evidence>
<feature type="compositionally biased region" description="Low complexity" evidence="1">
    <location>
        <begin position="126"/>
        <end position="179"/>
    </location>
</feature>
<accession>A0AAD8AP40</accession>
<evidence type="ECO:0000256" key="1">
    <source>
        <dbReference type="SAM" id="MobiDB-lite"/>
    </source>
</evidence>
<feature type="domain" description="DUF4142" evidence="2">
    <location>
        <begin position="1"/>
        <end position="123"/>
    </location>
</feature>
<dbReference type="Pfam" id="PF13628">
    <property type="entry name" value="DUF4142"/>
    <property type="match status" value="1"/>
</dbReference>
<reference evidence="3" key="1">
    <citation type="journal article" date="2023" name="PLoS Negl. Trop. Dis.">
        <title>A genome sequence for Biomphalaria pfeifferi, the major vector snail for the human-infecting parasite Schistosoma mansoni.</title>
        <authorList>
            <person name="Bu L."/>
            <person name="Lu L."/>
            <person name="Laidemitt M.R."/>
            <person name="Zhang S.M."/>
            <person name="Mutuku M."/>
            <person name="Mkoji G."/>
            <person name="Steinauer M."/>
            <person name="Loker E.S."/>
        </authorList>
    </citation>
    <scope>NUCLEOTIDE SEQUENCE</scope>
    <source>
        <strain evidence="3">KasaAsao</strain>
    </source>
</reference>
<organism evidence="3 4">
    <name type="scientific">Biomphalaria pfeifferi</name>
    <name type="common">Bloodfluke planorb</name>
    <name type="synonym">Freshwater snail</name>
    <dbReference type="NCBI Taxonomy" id="112525"/>
    <lineage>
        <taxon>Eukaryota</taxon>
        <taxon>Metazoa</taxon>
        <taxon>Spiralia</taxon>
        <taxon>Lophotrochozoa</taxon>
        <taxon>Mollusca</taxon>
        <taxon>Gastropoda</taxon>
        <taxon>Heterobranchia</taxon>
        <taxon>Euthyneura</taxon>
        <taxon>Panpulmonata</taxon>
        <taxon>Hygrophila</taxon>
        <taxon>Lymnaeoidea</taxon>
        <taxon>Planorbidae</taxon>
        <taxon>Biomphalaria</taxon>
    </lineage>
</organism>
<protein>
    <submittedName>
        <fullName evidence="3">DUF4142 domain-containing protein</fullName>
    </submittedName>
</protein>
<dbReference type="InterPro" id="IPR025419">
    <property type="entry name" value="DUF4142"/>
</dbReference>
<gene>
    <name evidence="3" type="ORF">Bpfe_031337</name>
</gene>